<dbReference type="SMART" id="SM00448">
    <property type="entry name" value="REC"/>
    <property type="match status" value="1"/>
</dbReference>
<dbReference type="Proteomes" id="UP000317977">
    <property type="component" value="Unassembled WGS sequence"/>
</dbReference>
<feature type="domain" description="Response regulatory" evidence="2">
    <location>
        <begin position="17"/>
        <end position="131"/>
    </location>
</feature>
<evidence type="ECO:0000259" key="2">
    <source>
        <dbReference type="PROSITE" id="PS50110"/>
    </source>
</evidence>
<dbReference type="EMBL" id="SJPX01000006">
    <property type="protein sequence ID" value="TWU46629.1"/>
    <property type="molecule type" value="Genomic_DNA"/>
</dbReference>
<dbReference type="PROSITE" id="PS50110">
    <property type="entry name" value="RESPONSE_REGULATORY"/>
    <property type="match status" value="1"/>
</dbReference>
<name>A0A5C6EHA2_9BACT</name>
<comment type="caution">
    <text evidence="4">The sequence shown here is derived from an EMBL/GenBank/DDBJ whole genome shotgun (WGS) entry which is preliminary data.</text>
</comment>
<gene>
    <name evidence="4" type="primary">pdtaR_1</name>
    <name evidence="4" type="ORF">Poly59_56020</name>
</gene>
<dbReference type="SMART" id="SM01012">
    <property type="entry name" value="ANTAR"/>
    <property type="match status" value="1"/>
</dbReference>
<dbReference type="GO" id="GO:0003723">
    <property type="term" value="F:RNA binding"/>
    <property type="evidence" value="ECO:0007669"/>
    <property type="project" value="InterPro"/>
</dbReference>
<evidence type="ECO:0000259" key="3">
    <source>
        <dbReference type="PROSITE" id="PS50921"/>
    </source>
</evidence>
<dbReference type="GO" id="GO:0000160">
    <property type="term" value="P:phosphorelay signal transduction system"/>
    <property type="evidence" value="ECO:0007669"/>
    <property type="project" value="InterPro"/>
</dbReference>
<dbReference type="PANTHER" id="PTHR43367:SF1">
    <property type="entry name" value="TWO-COMPONENT RESPONSE REGULATOR-LIKE APRR6-RELATED"/>
    <property type="match status" value="1"/>
</dbReference>
<evidence type="ECO:0000313" key="5">
    <source>
        <dbReference type="Proteomes" id="UP000317977"/>
    </source>
</evidence>
<keyword evidence="5" id="KW-1185">Reference proteome</keyword>
<accession>A0A5C6EHA2</accession>
<dbReference type="Pfam" id="PF00072">
    <property type="entry name" value="Response_reg"/>
    <property type="match status" value="1"/>
</dbReference>
<evidence type="ECO:0000313" key="4">
    <source>
        <dbReference type="EMBL" id="TWU46629.1"/>
    </source>
</evidence>
<dbReference type="InterPro" id="IPR001789">
    <property type="entry name" value="Sig_transdc_resp-reg_receiver"/>
</dbReference>
<evidence type="ECO:0000256" key="1">
    <source>
        <dbReference type="PROSITE-ProRule" id="PRU00169"/>
    </source>
</evidence>
<sequence>MMRMNDSESNGGRVSKRIYLAHGDCKTRSLLKVMLQTLGHRVGLDTDSGSVLMEFGLSDPPDMFISSKQLRDMDGIEALIRIGEEKPRAAVVVAGSADLDDIERAMKDHVMAYLIEPVTEEDLQPAIYLAQRQFHYLESLRTKVESLETRLHSRAIIERAKGIVMLRKKLNEMDAHKFLQDTARDQRKKIVEIAETIVNAESFLN</sequence>
<comment type="caution">
    <text evidence="1">Lacks conserved residue(s) required for the propagation of feature annotation.</text>
</comment>
<dbReference type="InterPro" id="IPR036388">
    <property type="entry name" value="WH-like_DNA-bd_sf"/>
</dbReference>
<dbReference type="AlphaFoldDB" id="A0A5C6EHA2"/>
<organism evidence="4 5">
    <name type="scientific">Rubripirellula reticaptiva</name>
    <dbReference type="NCBI Taxonomy" id="2528013"/>
    <lineage>
        <taxon>Bacteria</taxon>
        <taxon>Pseudomonadati</taxon>
        <taxon>Planctomycetota</taxon>
        <taxon>Planctomycetia</taxon>
        <taxon>Pirellulales</taxon>
        <taxon>Pirellulaceae</taxon>
        <taxon>Rubripirellula</taxon>
    </lineage>
</organism>
<dbReference type="InterPro" id="IPR008327">
    <property type="entry name" value="Sig_transdc_resp-reg_antiterm"/>
</dbReference>
<feature type="domain" description="ANTAR" evidence="3">
    <location>
        <begin position="137"/>
        <end position="198"/>
    </location>
</feature>
<dbReference type="InterPro" id="IPR011006">
    <property type="entry name" value="CheY-like_superfamily"/>
</dbReference>
<dbReference type="PANTHER" id="PTHR43367">
    <property type="match status" value="1"/>
</dbReference>
<dbReference type="PROSITE" id="PS50921">
    <property type="entry name" value="ANTAR"/>
    <property type="match status" value="1"/>
</dbReference>
<dbReference type="SUPFAM" id="SSF52172">
    <property type="entry name" value="CheY-like"/>
    <property type="match status" value="1"/>
</dbReference>
<dbReference type="PIRSF" id="PIRSF036382">
    <property type="entry name" value="RR_antiterm"/>
    <property type="match status" value="1"/>
</dbReference>
<dbReference type="Gene3D" id="3.40.50.2300">
    <property type="match status" value="1"/>
</dbReference>
<reference evidence="4 5" key="1">
    <citation type="submission" date="2019-02" db="EMBL/GenBank/DDBJ databases">
        <title>Deep-cultivation of Planctomycetes and their phenomic and genomic characterization uncovers novel biology.</title>
        <authorList>
            <person name="Wiegand S."/>
            <person name="Jogler M."/>
            <person name="Boedeker C."/>
            <person name="Pinto D."/>
            <person name="Vollmers J."/>
            <person name="Rivas-Marin E."/>
            <person name="Kohn T."/>
            <person name="Peeters S.H."/>
            <person name="Heuer A."/>
            <person name="Rast P."/>
            <person name="Oberbeckmann S."/>
            <person name="Bunk B."/>
            <person name="Jeske O."/>
            <person name="Meyerdierks A."/>
            <person name="Storesund J.E."/>
            <person name="Kallscheuer N."/>
            <person name="Luecker S."/>
            <person name="Lage O.M."/>
            <person name="Pohl T."/>
            <person name="Merkel B.J."/>
            <person name="Hornburger P."/>
            <person name="Mueller R.-W."/>
            <person name="Bruemmer F."/>
            <person name="Labrenz M."/>
            <person name="Spormann A.M."/>
            <person name="Op Den Camp H."/>
            <person name="Overmann J."/>
            <person name="Amann R."/>
            <person name="Jetten M.S.M."/>
            <person name="Mascher T."/>
            <person name="Medema M.H."/>
            <person name="Devos D.P."/>
            <person name="Kaster A.-K."/>
            <person name="Ovreas L."/>
            <person name="Rohde M."/>
            <person name="Galperin M.Y."/>
            <person name="Jogler C."/>
        </authorList>
    </citation>
    <scope>NUCLEOTIDE SEQUENCE [LARGE SCALE GENOMIC DNA]</scope>
    <source>
        <strain evidence="4 5">Poly59</strain>
    </source>
</reference>
<dbReference type="Gene3D" id="1.10.10.10">
    <property type="entry name" value="Winged helix-like DNA-binding domain superfamily/Winged helix DNA-binding domain"/>
    <property type="match status" value="1"/>
</dbReference>
<dbReference type="Pfam" id="PF03861">
    <property type="entry name" value="ANTAR"/>
    <property type="match status" value="1"/>
</dbReference>
<protein>
    <submittedName>
        <fullName evidence="4">Putative transcriptional regulatory protein pdtaR</fullName>
    </submittedName>
</protein>
<proteinExistence type="predicted"/>
<dbReference type="InterPro" id="IPR005561">
    <property type="entry name" value="ANTAR"/>
</dbReference>